<dbReference type="STRING" id="394193.SAMN04489732_107171"/>
<dbReference type="AlphaFoldDB" id="A0A1H8XFI5"/>
<sequence length="100" mass="10737">MFGAHRLLGSVADAEDVPHDVWLRADGPDAVYVTDGGGKIAAARKPVLVCYREGRVYSVGTVEFAGGLITAYGRVLNPEKRARARAVGRRGRAGVRHHRG</sequence>
<organism evidence="1 2">
    <name type="scientific">Amycolatopsis saalfeldensis</name>
    <dbReference type="NCBI Taxonomy" id="394193"/>
    <lineage>
        <taxon>Bacteria</taxon>
        <taxon>Bacillati</taxon>
        <taxon>Actinomycetota</taxon>
        <taxon>Actinomycetes</taxon>
        <taxon>Pseudonocardiales</taxon>
        <taxon>Pseudonocardiaceae</taxon>
        <taxon>Amycolatopsis</taxon>
    </lineage>
</organism>
<name>A0A1H8XFI5_9PSEU</name>
<evidence type="ECO:0000313" key="1">
    <source>
        <dbReference type="EMBL" id="SEP38646.1"/>
    </source>
</evidence>
<dbReference type="Proteomes" id="UP000198582">
    <property type="component" value="Unassembled WGS sequence"/>
</dbReference>
<keyword evidence="2" id="KW-1185">Reference proteome</keyword>
<reference evidence="2" key="1">
    <citation type="submission" date="2016-10" db="EMBL/GenBank/DDBJ databases">
        <authorList>
            <person name="Varghese N."/>
            <person name="Submissions S."/>
        </authorList>
    </citation>
    <scope>NUCLEOTIDE SEQUENCE [LARGE SCALE GENOMIC DNA]</scope>
    <source>
        <strain evidence="2">DSM 44993</strain>
    </source>
</reference>
<proteinExistence type="predicted"/>
<protein>
    <submittedName>
        <fullName evidence="1">Uncharacterized protein</fullName>
    </submittedName>
</protein>
<gene>
    <name evidence="1" type="ORF">SAMN04489732_107171</name>
</gene>
<evidence type="ECO:0000313" key="2">
    <source>
        <dbReference type="Proteomes" id="UP000198582"/>
    </source>
</evidence>
<dbReference type="EMBL" id="FOEF01000007">
    <property type="protein sequence ID" value="SEP38646.1"/>
    <property type="molecule type" value="Genomic_DNA"/>
</dbReference>
<accession>A0A1H8XFI5</accession>